<keyword evidence="2 4" id="KW-0862">Zinc</keyword>
<feature type="compositionally biased region" description="Low complexity" evidence="6">
    <location>
        <begin position="204"/>
        <end position="213"/>
    </location>
</feature>
<dbReference type="InterPro" id="IPR031865">
    <property type="entry name" value="DUF4757"/>
</dbReference>
<dbReference type="SMART" id="SM00033">
    <property type="entry name" value="CH"/>
    <property type="match status" value="1"/>
</dbReference>
<feature type="compositionally biased region" description="Basic and acidic residues" evidence="6">
    <location>
        <begin position="861"/>
        <end position="870"/>
    </location>
</feature>
<feature type="domain" description="Calponin-homology (CH)" evidence="7">
    <location>
        <begin position="21"/>
        <end position="125"/>
    </location>
</feature>
<protein>
    <submittedName>
        <fullName evidence="9">LIM and calponin homology domains-containing protein 1 isoform n</fullName>
    </submittedName>
</protein>
<keyword evidence="10" id="KW-1185">Reference proteome</keyword>
<evidence type="ECO:0000256" key="1">
    <source>
        <dbReference type="ARBA" id="ARBA00022723"/>
    </source>
</evidence>
<evidence type="ECO:0000313" key="10">
    <source>
        <dbReference type="Proteomes" id="UP001610411"/>
    </source>
</evidence>
<dbReference type="GO" id="GO:0080090">
    <property type="term" value="P:regulation of primary metabolic process"/>
    <property type="evidence" value="ECO:0007669"/>
    <property type="project" value="UniProtKB-ARBA"/>
</dbReference>
<evidence type="ECO:0000256" key="2">
    <source>
        <dbReference type="ARBA" id="ARBA00022833"/>
    </source>
</evidence>
<feature type="compositionally biased region" description="Polar residues" evidence="6">
    <location>
        <begin position="903"/>
        <end position="924"/>
    </location>
</feature>
<dbReference type="InterPro" id="IPR036872">
    <property type="entry name" value="CH_dom_sf"/>
</dbReference>
<dbReference type="SUPFAM" id="SSF47576">
    <property type="entry name" value="Calponin-homology domain, CH-domain"/>
    <property type="match status" value="1"/>
</dbReference>
<comment type="caution">
    <text evidence="9">The sequence shown here is derived from an EMBL/GenBank/DDBJ whole genome shotgun (WGS) entry which is preliminary data.</text>
</comment>
<feature type="coiled-coil region" evidence="5">
    <location>
        <begin position="368"/>
        <end position="439"/>
    </location>
</feature>
<dbReference type="PRINTS" id="PR00888">
    <property type="entry name" value="SM22CALPONIN"/>
</dbReference>
<dbReference type="CDD" id="cd08368">
    <property type="entry name" value="LIM"/>
    <property type="match status" value="1"/>
</dbReference>
<dbReference type="SMART" id="SM00132">
    <property type="entry name" value="LIM"/>
    <property type="match status" value="1"/>
</dbReference>
<feature type="region of interest" description="Disordered" evidence="6">
    <location>
        <begin position="185"/>
        <end position="327"/>
    </location>
</feature>
<feature type="compositionally biased region" description="Low complexity" evidence="6">
    <location>
        <begin position="808"/>
        <end position="820"/>
    </location>
</feature>
<dbReference type="Gene3D" id="1.10.418.10">
    <property type="entry name" value="Calponin-like domain"/>
    <property type="match status" value="1"/>
</dbReference>
<evidence type="ECO:0000256" key="4">
    <source>
        <dbReference type="PROSITE-ProRule" id="PRU00125"/>
    </source>
</evidence>
<sequence>MACPTLGLDALQPLQPEPPPEPAFSEAQKWIEQVTGRSFGDKDFRTGLENGILLCELLNAIKPGLVKKINRLPTPIAGLDNIILFLRGCKELGLKESQLFDPSDLQDTSNRVTVKSLDYSRKLKNVLVTIYWLGKAANSCTSYSGTTLNLKEFEGLLAQMRKETDDIESPKRSIRDSGYIDCWDSERSDSLSPPRHGRDDSFDSLDSFGSRSRQTPSPDVVLRGSSDGRGSDSESDLPHRKLPDVKKDDMSARRTSHGEPKSAVPFNQYLPNKSNQTAYVPAPLRKKKAEREEYRKSWSTATSPLGGERPFRYGPRTPVSEDAESPSMFDVRCDEEAAVQPHGRARQEQLQLINTQLREEDDKWQDDLARWKSRRRSASQDLIKKEEERKKMEKLLAGEDGTRERRKSIKTYREIVQEKERRERELHEAYKNARSQEEAEGILQQYIERFTISEAVLERLEMPKILERSHSTEPNLSSFLNEPNPMKYLRQQSLPPPKFTASVETTIARASVLDPSMSAGSGSPSKTVTPKAVPMLTPKPYSQPKNSQEVLKTFKVDGKVSINGETVHGEEEDKERDCPTVAPAPSLTKSQMFEGVARVHGSPVELKQDSNSIEINIKKPNPVPQELTATTEESEPNSQEDEDDGGKPRKGNTELASSEPQHFTTMVTRCSPTVAFVEFSSSPQPRNDVPEEKDQKKPENEMSGKVELVLSQKVVKPKSPEPEATLTFPFLEKMPETNQLHLPNLNSQVDSPSSEKSPVTTPERYQKEQDKLKEEWEKAQKEVEEEERRYYEEERKIIEDTVVPFTISSSSADQLSTSSSVTDGSGAMNKMDLDNHQDEKQEKRQKKPFQEDDNDLLLQTRESDSLEEKGSLTQGALAHSENPVSKGIHQEPQLDTEAGAPQCGSNLQLSQDPSQNQQVSNPATHTAEEMKPKSLPLDKSVNHQIESPSERRKSISGKKLCSSCGLPLGKGAAMIIETLNLYFHIQCFRCGICKGQLGDAVSGTDVRIRNGLLNCNDCYMRSRSAGQPTTL</sequence>
<keyword evidence="1 4" id="KW-0479">Metal-binding</keyword>
<dbReference type="InterPro" id="IPR001781">
    <property type="entry name" value="Znf_LIM"/>
</dbReference>
<dbReference type="Pfam" id="PF15949">
    <property type="entry name" value="DUF4757"/>
    <property type="match status" value="1"/>
</dbReference>
<dbReference type="PANTHER" id="PTHR15551:SF3">
    <property type="entry name" value="LIM AND CALPONIN HOMOLOGY DOMAINS-CONTAINING PROTEIN 1"/>
    <property type="match status" value="1"/>
</dbReference>
<dbReference type="PROSITE" id="PS00478">
    <property type="entry name" value="LIM_DOMAIN_1"/>
    <property type="match status" value="1"/>
</dbReference>
<dbReference type="Proteomes" id="UP001610411">
    <property type="component" value="Unassembled WGS sequence"/>
</dbReference>
<dbReference type="Gene3D" id="2.10.110.10">
    <property type="entry name" value="Cysteine Rich Protein"/>
    <property type="match status" value="1"/>
</dbReference>
<dbReference type="EMBL" id="JBFSEQ010000003">
    <property type="protein sequence ID" value="KAL2780189.1"/>
    <property type="molecule type" value="Genomic_DNA"/>
</dbReference>
<feature type="domain" description="LIM zinc-binding" evidence="8">
    <location>
        <begin position="959"/>
        <end position="1025"/>
    </location>
</feature>
<evidence type="ECO:0000259" key="7">
    <source>
        <dbReference type="PROSITE" id="PS50021"/>
    </source>
</evidence>
<feature type="compositionally biased region" description="Basic and acidic residues" evidence="6">
    <location>
        <begin position="831"/>
        <end position="842"/>
    </location>
</feature>
<dbReference type="FunFam" id="2.10.110.10:FF:000041">
    <property type="entry name" value="LIM and calponin homology domains 1"/>
    <property type="match status" value="1"/>
</dbReference>
<dbReference type="GO" id="GO:0046872">
    <property type="term" value="F:metal ion binding"/>
    <property type="evidence" value="ECO:0007669"/>
    <property type="project" value="UniProtKB-KW"/>
</dbReference>
<reference evidence="9 10" key="1">
    <citation type="journal article" date="2024" name="G3 (Bethesda)">
        <title>A hybrid genome assembly of the endangered aye-aye (Daubentonia madagascariensis).</title>
        <authorList>
            <person name="Versoza C.J."/>
            <person name="Pfeifer S.P."/>
        </authorList>
    </citation>
    <scope>NUCLEOTIDE SEQUENCE [LARGE SCALE GENOMIC DNA]</scope>
    <source>
        <strain evidence="9">6821</strain>
    </source>
</reference>
<proteinExistence type="predicted"/>
<evidence type="ECO:0000256" key="6">
    <source>
        <dbReference type="SAM" id="MobiDB-lite"/>
    </source>
</evidence>
<keyword evidence="3 4" id="KW-0440">LIM domain</keyword>
<feature type="compositionally biased region" description="Acidic residues" evidence="6">
    <location>
        <begin position="632"/>
        <end position="644"/>
    </location>
</feature>
<organism evidence="9 10">
    <name type="scientific">Daubentonia madagascariensis</name>
    <name type="common">Aye-aye</name>
    <name type="synonym">Sciurus madagascariensis</name>
    <dbReference type="NCBI Taxonomy" id="31869"/>
    <lineage>
        <taxon>Eukaryota</taxon>
        <taxon>Metazoa</taxon>
        <taxon>Chordata</taxon>
        <taxon>Craniata</taxon>
        <taxon>Vertebrata</taxon>
        <taxon>Euteleostomi</taxon>
        <taxon>Mammalia</taxon>
        <taxon>Eutheria</taxon>
        <taxon>Euarchontoglires</taxon>
        <taxon>Primates</taxon>
        <taxon>Strepsirrhini</taxon>
        <taxon>Chiromyiformes</taxon>
        <taxon>Daubentoniidae</taxon>
        <taxon>Daubentonia</taxon>
    </lineage>
</organism>
<dbReference type="PROSITE" id="PS50023">
    <property type="entry name" value="LIM_DOMAIN_2"/>
    <property type="match status" value="1"/>
</dbReference>
<keyword evidence="5" id="KW-0175">Coiled coil</keyword>
<dbReference type="GO" id="GO:0010604">
    <property type="term" value="P:positive regulation of macromolecule metabolic process"/>
    <property type="evidence" value="ECO:0007669"/>
    <property type="project" value="UniProtKB-ARBA"/>
</dbReference>
<dbReference type="CDD" id="cd21278">
    <property type="entry name" value="CH_LIMCH1"/>
    <property type="match status" value="1"/>
</dbReference>
<dbReference type="InterPro" id="IPR001715">
    <property type="entry name" value="CH_dom"/>
</dbReference>
<feature type="compositionally biased region" description="Basic and acidic residues" evidence="6">
    <location>
        <begin position="229"/>
        <end position="260"/>
    </location>
</feature>
<dbReference type="AlphaFoldDB" id="A0ABD2EPK1"/>
<feature type="compositionally biased region" description="Basic and acidic residues" evidence="6">
    <location>
        <begin position="567"/>
        <end position="578"/>
    </location>
</feature>
<dbReference type="InterPro" id="IPR001997">
    <property type="entry name" value="Calponin/LIMCH1"/>
</dbReference>
<feature type="region of interest" description="Disordered" evidence="6">
    <location>
        <begin position="565"/>
        <end position="705"/>
    </location>
</feature>
<feature type="compositionally biased region" description="Polar residues" evidence="6">
    <location>
        <begin position="269"/>
        <end position="278"/>
    </location>
</feature>
<dbReference type="InterPro" id="IPR003096">
    <property type="entry name" value="SM22_calponin"/>
</dbReference>
<dbReference type="PRINTS" id="PR00889">
    <property type="entry name" value="CALPONIN"/>
</dbReference>
<feature type="compositionally biased region" description="Polar residues" evidence="6">
    <location>
        <begin position="654"/>
        <end position="671"/>
    </location>
</feature>
<evidence type="ECO:0000259" key="8">
    <source>
        <dbReference type="PROSITE" id="PS50023"/>
    </source>
</evidence>
<feature type="region of interest" description="Disordered" evidence="6">
    <location>
        <begin position="514"/>
        <end position="549"/>
    </location>
</feature>
<dbReference type="Pfam" id="PF00412">
    <property type="entry name" value="LIM"/>
    <property type="match status" value="1"/>
</dbReference>
<dbReference type="PANTHER" id="PTHR15551">
    <property type="entry name" value="LIM DOMAIN ONLY 7"/>
    <property type="match status" value="1"/>
</dbReference>
<evidence type="ECO:0000313" key="9">
    <source>
        <dbReference type="EMBL" id="KAL2780189.1"/>
    </source>
</evidence>
<feature type="region of interest" description="Disordered" evidence="6">
    <location>
        <begin position="1"/>
        <end position="23"/>
    </location>
</feature>
<gene>
    <name evidence="9" type="ORF">WCI35_008605</name>
</gene>
<name>A0ABD2EPK1_DAUMA</name>
<evidence type="ECO:0000256" key="3">
    <source>
        <dbReference type="ARBA" id="ARBA00023038"/>
    </source>
</evidence>
<feature type="compositionally biased region" description="Polar residues" evidence="6">
    <location>
        <begin position="518"/>
        <end position="528"/>
    </location>
</feature>
<accession>A0ABD2EPK1</accession>
<dbReference type="PROSITE" id="PS50021">
    <property type="entry name" value="CH"/>
    <property type="match status" value="1"/>
</dbReference>
<feature type="compositionally biased region" description="Polar residues" evidence="6">
    <location>
        <begin position="736"/>
        <end position="760"/>
    </location>
</feature>
<dbReference type="Pfam" id="PF00307">
    <property type="entry name" value="CH"/>
    <property type="match status" value="1"/>
</dbReference>
<feature type="compositionally biased region" description="Basic and acidic residues" evidence="6">
    <location>
        <begin position="764"/>
        <end position="799"/>
    </location>
</feature>
<evidence type="ECO:0000256" key="5">
    <source>
        <dbReference type="SAM" id="Coils"/>
    </source>
</evidence>
<feature type="region of interest" description="Disordered" evidence="6">
    <location>
        <begin position="735"/>
        <end position="952"/>
    </location>
</feature>
<feature type="compositionally biased region" description="Basic and acidic residues" evidence="6">
    <location>
        <begin position="688"/>
        <end position="704"/>
    </location>
</feature>
<dbReference type="FunFam" id="1.10.418.10:FF:000038">
    <property type="entry name" value="LIM and calponin homology domains-containing protein 1"/>
    <property type="match status" value="1"/>
</dbReference>